<keyword evidence="1" id="KW-0472">Membrane</keyword>
<dbReference type="eggNOG" id="COG3290">
    <property type="taxonomic scope" value="Bacteria"/>
</dbReference>
<accession>A0A099W3Q2</accession>
<comment type="caution">
    <text evidence="3">The sequence shown here is derived from an EMBL/GenBank/DDBJ whole genome shotgun (WGS) entry which is preliminary data.</text>
</comment>
<dbReference type="Proteomes" id="UP000029844">
    <property type="component" value="Unassembled WGS sequence"/>
</dbReference>
<feature type="domain" description="Sensor histidine kinase NatK-like C-terminal" evidence="2">
    <location>
        <begin position="333"/>
        <end position="436"/>
    </location>
</feature>
<feature type="transmembrane region" description="Helical" evidence="1">
    <location>
        <begin position="83"/>
        <end position="102"/>
    </location>
</feature>
<keyword evidence="1" id="KW-0812">Transmembrane</keyword>
<feature type="transmembrane region" description="Helical" evidence="1">
    <location>
        <begin position="6"/>
        <end position="25"/>
    </location>
</feature>
<name>A0A099W3Q2_9LIST</name>
<dbReference type="AlphaFoldDB" id="A0A099W3Q2"/>
<dbReference type="Pfam" id="PF14501">
    <property type="entry name" value="HATPase_c_5"/>
    <property type="match status" value="1"/>
</dbReference>
<evidence type="ECO:0000256" key="1">
    <source>
        <dbReference type="SAM" id="Phobius"/>
    </source>
</evidence>
<feature type="transmembrane region" description="Helical" evidence="1">
    <location>
        <begin position="34"/>
        <end position="52"/>
    </location>
</feature>
<evidence type="ECO:0000313" key="3">
    <source>
        <dbReference type="EMBL" id="KGL38993.1"/>
    </source>
</evidence>
<dbReference type="PANTHER" id="PTHR40448">
    <property type="entry name" value="TWO-COMPONENT SENSOR HISTIDINE KINASE"/>
    <property type="match status" value="1"/>
</dbReference>
<protein>
    <recommendedName>
        <fullName evidence="2">Sensor histidine kinase NatK-like C-terminal domain-containing protein</fullName>
    </recommendedName>
</protein>
<organism evidence="3 4">
    <name type="scientific">Listeria booriae</name>
    <dbReference type="NCBI Taxonomy" id="1552123"/>
    <lineage>
        <taxon>Bacteria</taxon>
        <taxon>Bacillati</taxon>
        <taxon>Bacillota</taxon>
        <taxon>Bacilli</taxon>
        <taxon>Bacillales</taxon>
        <taxon>Listeriaceae</taxon>
        <taxon>Listeria</taxon>
    </lineage>
</organism>
<dbReference type="EMBL" id="JNFA01000028">
    <property type="protein sequence ID" value="KGL38993.1"/>
    <property type="molecule type" value="Genomic_DNA"/>
</dbReference>
<gene>
    <name evidence="3" type="ORF">EP57_13755</name>
</gene>
<reference evidence="3 4" key="1">
    <citation type="submission" date="2014-05" db="EMBL/GenBank/DDBJ databases">
        <title>Novel Listeriaceae from food processing environments.</title>
        <authorList>
            <person name="den Bakker H.C."/>
        </authorList>
    </citation>
    <scope>NUCLEOTIDE SEQUENCE [LARGE SCALE GENOMIC DNA]</scope>
    <source>
        <strain evidence="3 4">FSL A5-0281</strain>
    </source>
</reference>
<dbReference type="InterPro" id="IPR032834">
    <property type="entry name" value="NatK-like_C"/>
</dbReference>
<feature type="transmembrane region" description="Helical" evidence="1">
    <location>
        <begin position="122"/>
        <end position="144"/>
    </location>
</feature>
<dbReference type="GO" id="GO:0042802">
    <property type="term" value="F:identical protein binding"/>
    <property type="evidence" value="ECO:0007669"/>
    <property type="project" value="TreeGrafter"/>
</dbReference>
<evidence type="ECO:0000313" key="4">
    <source>
        <dbReference type="Proteomes" id="UP000029844"/>
    </source>
</evidence>
<dbReference type="Gene3D" id="3.30.565.10">
    <property type="entry name" value="Histidine kinase-like ATPase, C-terminal domain"/>
    <property type="match status" value="1"/>
</dbReference>
<dbReference type="STRING" id="1552123.EP57_13755"/>
<dbReference type="SUPFAM" id="SSF55874">
    <property type="entry name" value="ATPase domain of HSP90 chaperone/DNA topoisomerase II/histidine kinase"/>
    <property type="match status" value="1"/>
</dbReference>
<proteinExistence type="predicted"/>
<dbReference type="PANTHER" id="PTHR40448:SF1">
    <property type="entry name" value="TWO-COMPONENT SENSOR HISTIDINE KINASE"/>
    <property type="match status" value="1"/>
</dbReference>
<feature type="transmembrane region" description="Helical" evidence="1">
    <location>
        <begin position="187"/>
        <end position="210"/>
    </location>
</feature>
<keyword evidence="4" id="KW-1185">Reference proteome</keyword>
<dbReference type="InterPro" id="IPR036890">
    <property type="entry name" value="HATPase_C_sf"/>
</dbReference>
<evidence type="ECO:0000259" key="2">
    <source>
        <dbReference type="Pfam" id="PF14501"/>
    </source>
</evidence>
<feature type="transmembrane region" description="Helical" evidence="1">
    <location>
        <begin position="156"/>
        <end position="175"/>
    </location>
</feature>
<feature type="transmembrane region" description="Helical" evidence="1">
    <location>
        <begin position="58"/>
        <end position="76"/>
    </location>
</feature>
<sequence length="437" mass="49294">MEKILQGIVLGGVEIVALVIGIQIISRISFSWKLRMYVIGFLMLTAIPIYFYMLPKGLQYLSVIYMMLVVLVILFIQTKKVRLPLITIFVTFICMVISDAIASNMTLGFGELINHKFPSYGWLTIVLYTCCIALLLKIIDIIMNRNYRESIFQGKYLSLILVVSATTILLFYLYIWQGAKLNFPDNIIRMNAIVFIAYALVMIIVLAIIVKNAVRSAKVEAQALQMRQLQEYVGALEALQKDVRVFRHDYVNILSGINGFITNEDMDGLRVYFRTKVIPMNSDMEVNISKLATLHNLEVVELKGLFATKLIRAQELGVNAQVEVYKKIDQINMDSIDLCRAVGILLDNAIEAVMGTEDPTIRVAIIQKKDAIVLVFANNLPEDSPPVHQFFDEGFSTKGENRGLGLSTLKKTLKKYPNVSLDTKVTQLGFVQELEIG</sequence>
<keyword evidence="1" id="KW-1133">Transmembrane helix</keyword>